<dbReference type="KEGG" id="sct:SCAT_p1487"/>
<dbReference type="KEGG" id="scy:SCATT_p02400"/>
<dbReference type="InterPro" id="IPR000792">
    <property type="entry name" value="Tscrpt_reg_LuxR_C"/>
</dbReference>
<dbReference type="CDD" id="cd06170">
    <property type="entry name" value="LuxR_C_like"/>
    <property type="match status" value="1"/>
</dbReference>
<dbReference type="SUPFAM" id="SSF52540">
    <property type="entry name" value="P-loop containing nucleoside triphosphate hydrolases"/>
    <property type="match status" value="1"/>
</dbReference>
<dbReference type="PRINTS" id="PR00038">
    <property type="entry name" value="HTHLUXR"/>
</dbReference>
<reference evidence="5" key="1">
    <citation type="submission" date="2011-12" db="EMBL/GenBank/DDBJ databases">
        <title>Complete genome sequence of Streptomyces cattleya strain DSM 46488.</title>
        <authorList>
            <person name="Ou H.-Y."/>
            <person name="Li P."/>
            <person name="Zhao C."/>
            <person name="O'Hagan D."/>
            <person name="Deng Z."/>
        </authorList>
    </citation>
    <scope>NUCLEOTIDE SEQUENCE [LARGE SCALE GENOMIC DNA]</scope>
    <source>
        <strain evidence="5">ATCC 35852 / DSM 46488 / JCM 4925 / NBRC 14057 / NRRL 8057</strain>
        <plasmid evidence="5">Plasmid pSCATT</plasmid>
    </source>
</reference>
<keyword evidence="5" id="KW-1185">Reference proteome</keyword>
<dbReference type="PANTHER" id="PTHR16305">
    <property type="entry name" value="TESTICULAR SOLUBLE ADENYLYL CYCLASE"/>
    <property type="match status" value="1"/>
</dbReference>
<dbReference type="PROSITE" id="PS50043">
    <property type="entry name" value="HTH_LUXR_2"/>
    <property type="match status" value="1"/>
</dbReference>
<dbReference type="SUPFAM" id="SSF46894">
    <property type="entry name" value="C-terminal effector domain of the bipartite response regulators"/>
    <property type="match status" value="1"/>
</dbReference>
<dbReference type="PATRIC" id="fig|1003195.11.peg.1439"/>
<accession>F8JKS2</accession>
<dbReference type="Gene3D" id="1.25.40.10">
    <property type="entry name" value="Tetratricopeptide repeat domain"/>
    <property type="match status" value="1"/>
</dbReference>
<dbReference type="GO" id="GO:0005524">
    <property type="term" value="F:ATP binding"/>
    <property type="evidence" value="ECO:0007669"/>
    <property type="project" value="UniProtKB-KW"/>
</dbReference>
<keyword evidence="1" id="KW-0547">Nucleotide-binding</keyword>
<dbReference type="EMBL" id="CP003229">
    <property type="protein sequence ID" value="AEW98433.1"/>
    <property type="molecule type" value="Genomic_DNA"/>
</dbReference>
<sequence length="957" mass="101967">MATEGDCEQMSATDGTAAAPVLRRAEIDAWSRSLEAPGGTLTAVAGDPGTGKTYLLAALGNEARLRGVRTLTVGAAEAEPGGPYGMFGQLLSAGADTLGPRARASAQPVLDALRGAAEDVGGDAERGLVAAVRSCLLDWADAPLLIALDDFHQAGPGDQRLLAHLLRRPVDRAPLHLVFAQRPRQASSWLLAAIADRAELGPLRRIELGPLGLADSAALLGLRTGDELARRLHRESHGIPLYLRLLAEVPPGGPLPRATADRLAVRLTPEIDALTADEITVAHAGAVLGDRFDLDLLAQVAELSPERTGSAIDRLCRRDLLRVTDDAPGLCFRHPLIGRLLYSQAGSHWRTLAHGRVAVVLAGQGASAAECAWHIERGLVVPDPEDVAVLARAAEERMACDPDAAVRWLRAALRRLPGGGDFADRRVELLVALARTHVSAGRSTPAQELIRDIINQARAASYRVRVEAVAFCAILEATLGRDSAACDQLAIELDTLPAEKQAELVPLLLGRATVAFLGGHLDDIDDLAIALRLARKHHMIPAEAGALVLRGFFHSLNNDTETAEQSLAPGRAILDSSPDVALAAHPEYLLVLGWAEILGWRFGDAVRHLTRAAAVMRQRGANHMLPLVVNGLCYAYQQMGRLAESQRVLADHQSVFVSFAAEAQRILGSALEKRVTVLTEGAEETAGERVHADPSGQVDPCSSDWSRLAALCLADAARMAGRFEPSAELVLRAGGGPELRELPTALLPIAFEALTAASLHVDVPVPTWVSDARVTTGMPHHRAHVLLAQAHVAKNGRNYRSAMVLYRNAAGLFSTAGMMCAQARALVPAAQCAAEDARPEDAMALLTEAEQLAGQCEAGRIASEAGQWRRQLEGLPELGGATVLQRLAELTEREREVAELAASGVRTREIAERLTLSPRTIDVHLTRIYRKLGVRSRVALAGLLATGGAYQPRAAAR</sequence>
<dbReference type="Proteomes" id="UP000007842">
    <property type="component" value="Plasmid pSCATT"/>
</dbReference>
<dbReference type="AlphaFoldDB" id="F8JKS2"/>
<name>F8JKS2_STREN</name>
<evidence type="ECO:0000259" key="3">
    <source>
        <dbReference type="PROSITE" id="PS50043"/>
    </source>
</evidence>
<dbReference type="PANTHER" id="PTHR16305:SF35">
    <property type="entry name" value="TRANSCRIPTIONAL ACTIVATOR DOMAIN"/>
    <property type="match status" value="1"/>
</dbReference>
<dbReference type="GO" id="GO:0003677">
    <property type="term" value="F:DNA binding"/>
    <property type="evidence" value="ECO:0007669"/>
    <property type="project" value="InterPro"/>
</dbReference>
<dbReference type="PROSITE" id="PS00622">
    <property type="entry name" value="HTH_LUXR_1"/>
    <property type="match status" value="1"/>
</dbReference>
<protein>
    <submittedName>
        <fullName evidence="4">Transcriptional regulator, LuxR family</fullName>
    </submittedName>
</protein>
<dbReference type="GO" id="GO:0004016">
    <property type="term" value="F:adenylate cyclase activity"/>
    <property type="evidence" value="ECO:0007669"/>
    <property type="project" value="TreeGrafter"/>
</dbReference>
<keyword evidence="4" id="KW-0614">Plasmid</keyword>
<evidence type="ECO:0000313" key="5">
    <source>
        <dbReference type="Proteomes" id="UP000007842"/>
    </source>
</evidence>
<evidence type="ECO:0000256" key="1">
    <source>
        <dbReference type="ARBA" id="ARBA00022741"/>
    </source>
</evidence>
<dbReference type="Pfam" id="PF13191">
    <property type="entry name" value="AAA_16"/>
    <property type="match status" value="1"/>
</dbReference>
<dbReference type="InterPro" id="IPR016032">
    <property type="entry name" value="Sig_transdc_resp-reg_C-effctor"/>
</dbReference>
<dbReference type="RefSeq" id="WP_014151934.1">
    <property type="nucleotide sequence ID" value="NC_016113.1"/>
</dbReference>
<accession>G8XEY2</accession>
<keyword evidence="2" id="KW-0067">ATP-binding</keyword>
<dbReference type="InterPro" id="IPR027417">
    <property type="entry name" value="P-loop_NTPase"/>
</dbReference>
<geneLocation type="plasmid" evidence="4 5">
    <name>pSCATT</name>
</geneLocation>
<evidence type="ECO:0000313" key="4">
    <source>
        <dbReference type="EMBL" id="AEW98433.1"/>
    </source>
</evidence>
<dbReference type="SMART" id="SM00421">
    <property type="entry name" value="HTH_LUXR"/>
    <property type="match status" value="1"/>
</dbReference>
<dbReference type="Pfam" id="PF00196">
    <property type="entry name" value="GerE"/>
    <property type="match status" value="1"/>
</dbReference>
<dbReference type="InterPro" id="IPR041664">
    <property type="entry name" value="AAA_16"/>
</dbReference>
<dbReference type="Gene3D" id="1.10.10.10">
    <property type="entry name" value="Winged helix-like DNA-binding domain superfamily/Winged helix DNA-binding domain"/>
    <property type="match status" value="1"/>
</dbReference>
<dbReference type="Gene3D" id="3.40.50.300">
    <property type="entry name" value="P-loop containing nucleotide triphosphate hydrolases"/>
    <property type="match status" value="1"/>
</dbReference>
<gene>
    <name evidence="4" type="ordered locus">SCATT_p02400</name>
</gene>
<dbReference type="InterPro" id="IPR036388">
    <property type="entry name" value="WH-like_DNA-bd_sf"/>
</dbReference>
<dbReference type="GO" id="GO:0005737">
    <property type="term" value="C:cytoplasm"/>
    <property type="evidence" value="ECO:0007669"/>
    <property type="project" value="TreeGrafter"/>
</dbReference>
<dbReference type="HOGENOM" id="CLU_006850_2_2_11"/>
<dbReference type="OrthoDB" id="4500249at2"/>
<feature type="domain" description="HTH luxR-type" evidence="3">
    <location>
        <begin position="883"/>
        <end position="948"/>
    </location>
</feature>
<dbReference type="SMART" id="SM00382">
    <property type="entry name" value="AAA"/>
    <property type="match status" value="1"/>
</dbReference>
<evidence type="ECO:0000256" key="2">
    <source>
        <dbReference type="ARBA" id="ARBA00022840"/>
    </source>
</evidence>
<dbReference type="InterPro" id="IPR011990">
    <property type="entry name" value="TPR-like_helical_dom_sf"/>
</dbReference>
<dbReference type="GO" id="GO:0006355">
    <property type="term" value="P:regulation of DNA-templated transcription"/>
    <property type="evidence" value="ECO:0007669"/>
    <property type="project" value="InterPro"/>
</dbReference>
<dbReference type="InterPro" id="IPR003593">
    <property type="entry name" value="AAA+_ATPase"/>
</dbReference>
<proteinExistence type="predicted"/>
<organism evidence="4 5">
    <name type="scientific">Streptantibioticus cattleyicolor (strain ATCC 35852 / DSM 46488 / JCM 4925 / NBRC 14057 / NRRL 8057)</name>
    <name type="common">Streptomyces cattleya</name>
    <dbReference type="NCBI Taxonomy" id="1003195"/>
    <lineage>
        <taxon>Bacteria</taxon>
        <taxon>Bacillati</taxon>
        <taxon>Actinomycetota</taxon>
        <taxon>Actinomycetes</taxon>
        <taxon>Kitasatosporales</taxon>
        <taxon>Streptomycetaceae</taxon>
        <taxon>Streptantibioticus</taxon>
    </lineage>
</organism>